<accession>A0AAI8BDG3</accession>
<dbReference type="SUPFAM" id="SSF51004">
    <property type="entry name" value="C-terminal (heme d1) domain of cytochrome cd1-nitrite reductase"/>
    <property type="match status" value="1"/>
</dbReference>
<gene>
    <name evidence="1" type="ORF">DM82_5423</name>
</gene>
<proteinExistence type="predicted"/>
<dbReference type="InterPro" id="IPR011048">
    <property type="entry name" value="Haem_d1_sf"/>
</dbReference>
<dbReference type="AlphaFoldDB" id="A0AAI8BDG3"/>
<sequence length="295" mass="31265">MLIATPDGNKIYSDNFGLIPPTVTAIDRKTGKIKSIKLTSVPLGASISIDGKEIYLPQGTYSVEVVDTSSDEVLRRLTFDDVPVAAIEGPDRNLYVGFANGSLGAFDPQTGKAVRKPIETSGTLPAWFTFTRDGKKLYVDAVNAIDVIDLPNWKLVKSIPTGDETSQRSADPWPFTSTLTPNGKKLYVTLLGGSGVLAIDVATDTIIARIRTAGSTTGVAFSDDGTRGYISDMGPSLSFLKSPVGGALLGNAWIGFGMLGSGQVVVFDPRTDEILGDPIPTTPGPGIPVWLPLHR</sequence>
<dbReference type="Gene3D" id="2.130.10.10">
    <property type="entry name" value="YVTN repeat-like/Quinoprotein amine dehydrogenase"/>
    <property type="match status" value="2"/>
</dbReference>
<keyword evidence="2" id="KW-1185">Reference proteome</keyword>
<protein>
    <submittedName>
        <fullName evidence="1">PQQ enzyme repeat family protein</fullName>
    </submittedName>
</protein>
<dbReference type="EMBL" id="CP008727">
    <property type="protein sequence ID" value="AIO70226.1"/>
    <property type="molecule type" value="Genomic_DNA"/>
</dbReference>
<dbReference type="PANTHER" id="PTHR47197:SF3">
    <property type="entry name" value="DIHYDRO-HEME D1 DEHYDROGENASE"/>
    <property type="match status" value="1"/>
</dbReference>
<dbReference type="InterPro" id="IPR051200">
    <property type="entry name" value="Host-pathogen_enzymatic-act"/>
</dbReference>
<evidence type="ECO:0000313" key="1">
    <source>
        <dbReference type="EMBL" id="AIO70226.1"/>
    </source>
</evidence>
<dbReference type="InterPro" id="IPR015943">
    <property type="entry name" value="WD40/YVTN_repeat-like_dom_sf"/>
</dbReference>
<reference evidence="1 2" key="1">
    <citation type="submission" date="2014-06" db="EMBL/GenBank/DDBJ databases">
        <authorList>
            <person name="Bishop-Lilly K.A."/>
            <person name="Broomall S.M."/>
            <person name="Chain P.S."/>
            <person name="Chertkov O."/>
            <person name="Coyne S.R."/>
            <person name="Daligault H.E."/>
            <person name="Davenport K.W."/>
            <person name="Erkkila T."/>
            <person name="Frey K.G."/>
            <person name="Gibbons H.S."/>
            <person name="Gu W."/>
            <person name="Jaissle J."/>
            <person name="Johnson S.L."/>
            <person name="Koroleva G.I."/>
            <person name="Ladner J.T."/>
            <person name="Lo C.-C."/>
            <person name="Minogue T.D."/>
            <person name="Munk C."/>
            <person name="Palacios G.F."/>
            <person name="Redden C.L."/>
            <person name="Rosenzweig C.N."/>
            <person name="Scholz M.B."/>
            <person name="Teshima H."/>
            <person name="Xu Y."/>
        </authorList>
    </citation>
    <scope>NUCLEOTIDE SEQUENCE [LARGE SCALE GENOMIC DNA]</scope>
    <source>
        <strain evidence="1 2">EO147</strain>
    </source>
</reference>
<dbReference type="KEGG" id="bok:DM82_5423"/>
<evidence type="ECO:0000313" key="2">
    <source>
        <dbReference type="Proteomes" id="UP000029424"/>
    </source>
</evidence>
<organism evidence="1 2">
    <name type="scientific">Burkholderia oklahomensis</name>
    <dbReference type="NCBI Taxonomy" id="342113"/>
    <lineage>
        <taxon>Bacteria</taxon>
        <taxon>Pseudomonadati</taxon>
        <taxon>Pseudomonadota</taxon>
        <taxon>Betaproteobacteria</taxon>
        <taxon>Burkholderiales</taxon>
        <taxon>Burkholderiaceae</taxon>
        <taxon>Burkholderia</taxon>
        <taxon>pseudomallei group</taxon>
    </lineage>
</organism>
<dbReference type="PANTHER" id="PTHR47197">
    <property type="entry name" value="PROTEIN NIRF"/>
    <property type="match status" value="1"/>
</dbReference>
<name>A0AAI8BDG3_9BURK</name>
<dbReference type="Proteomes" id="UP000029424">
    <property type="component" value="Chromosome 2"/>
</dbReference>